<name>A0A397GRZ0_9GLOM</name>
<proteinExistence type="predicted"/>
<feature type="transmembrane region" description="Helical" evidence="1">
    <location>
        <begin position="12"/>
        <end position="34"/>
    </location>
</feature>
<accession>A0A397GRZ0</accession>
<evidence type="ECO:0000313" key="2">
    <source>
        <dbReference type="EMBL" id="RHZ51823.1"/>
    </source>
</evidence>
<organism evidence="2 3">
    <name type="scientific">Diversispora epigaea</name>
    <dbReference type="NCBI Taxonomy" id="1348612"/>
    <lineage>
        <taxon>Eukaryota</taxon>
        <taxon>Fungi</taxon>
        <taxon>Fungi incertae sedis</taxon>
        <taxon>Mucoromycota</taxon>
        <taxon>Glomeromycotina</taxon>
        <taxon>Glomeromycetes</taxon>
        <taxon>Diversisporales</taxon>
        <taxon>Diversisporaceae</taxon>
        <taxon>Diversispora</taxon>
    </lineage>
</organism>
<feature type="transmembrane region" description="Helical" evidence="1">
    <location>
        <begin position="101"/>
        <end position="121"/>
    </location>
</feature>
<protein>
    <submittedName>
        <fullName evidence="2">Uncharacterized protein</fullName>
    </submittedName>
</protein>
<keyword evidence="1" id="KW-0812">Transmembrane</keyword>
<gene>
    <name evidence="2" type="ORF">Glove_469g18</name>
</gene>
<sequence length="305" mass="35574">MMTPMLNHNISNISTIGIFNCISITQYEITIYLLKQLVLKLLQKLPLLKKFIKILRKKFLLININDDESSNFIELFKIILIILFNSEYILLFCVVFPKRLYLILVLVITSSVSSTTTISSINDISIPIIPTNRINLTSTINPLIYTFQNQRVLLRTSSTASSYTRSKIPHLFYHNKIMDYLLEGRGDLNHYFVNILQKILPTNLNNNNNNKKNTCDDPNNRASQLQHQLVKQINRTISSKIQNQIYHLYHYQRKKQYAVITTPVKIPEKSIIQMYFEENKIYDDTTTGIGNVFESNEEFIDDNEK</sequence>
<feature type="transmembrane region" description="Helical" evidence="1">
    <location>
        <begin position="75"/>
        <end position="94"/>
    </location>
</feature>
<dbReference type="EMBL" id="PQFF01000411">
    <property type="protein sequence ID" value="RHZ51823.1"/>
    <property type="molecule type" value="Genomic_DNA"/>
</dbReference>
<evidence type="ECO:0000313" key="3">
    <source>
        <dbReference type="Proteomes" id="UP000266861"/>
    </source>
</evidence>
<comment type="caution">
    <text evidence="2">The sequence shown here is derived from an EMBL/GenBank/DDBJ whole genome shotgun (WGS) entry which is preliminary data.</text>
</comment>
<dbReference type="AlphaFoldDB" id="A0A397GRZ0"/>
<reference evidence="2 3" key="1">
    <citation type="submission" date="2018-08" db="EMBL/GenBank/DDBJ databases">
        <title>Genome and evolution of the arbuscular mycorrhizal fungus Diversispora epigaea (formerly Glomus versiforme) and its bacterial endosymbionts.</title>
        <authorList>
            <person name="Sun X."/>
            <person name="Fei Z."/>
            <person name="Harrison M."/>
        </authorList>
    </citation>
    <scope>NUCLEOTIDE SEQUENCE [LARGE SCALE GENOMIC DNA]</scope>
    <source>
        <strain evidence="2 3">IT104</strain>
    </source>
</reference>
<keyword evidence="1" id="KW-0472">Membrane</keyword>
<keyword evidence="1" id="KW-1133">Transmembrane helix</keyword>
<keyword evidence="3" id="KW-1185">Reference proteome</keyword>
<evidence type="ECO:0000256" key="1">
    <source>
        <dbReference type="SAM" id="Phobius"/>
    </source>
</evidence>
<dbReference type="Proteomes" id="UP000266861">
    <property type="component" value="Unassembled WGS sequence"/>
</dbReference>